<evidence type="ECO:0000313" key="1">
    <source>
        <dbReference type="EMBL" id="WOB78390.1"/>
    </source>
</evidence>
<gene>
    <name evidence="1" type="ORF">PZA08_13935</name>
</gene>
<sequence length="155" mass="17247">MRAALIIGAALFLSSYTPRHPAVEFGNVALDCRKGFDALRSEIVSISGVVADEHDRGSSAYRDDRELKLYLITQPDHPAHPAIFVRQVVPSIEVTQIISGGCGFGDQSALERELRAYQQFDRLLNAEEDCFMCTPSRLESPTVDRRRRPPPPPPL</sequence>
<accession>A0ACD4VQH3</accession>
<reference evidence="1" key="1">
    <citation type="submission" date="2023-03" db="EMBL/GenBank/DDBJ databases">
        <title>Genome sequence of Brevundimonas nasdae SJTX8.</title>
        <authorList>
            <person name="Liang R."/>
        </authorList>
    </citation>
    <scope>NUCLEOTIDE SEQUENCE</scope>
    <source>
        <strain evidence="1">X8</strain>
    </source>
</reference>
<proteinExistence type="predicted"/>
<protein>
    <submittedName>
        <fullName evidence="1">Uncharacterized protein</fullName>
    </submittedName>
</protein>
<dbReference type="Proteomes" id="UP001302493">
    <property type="component" value="Chromosome"/>
</dbReference>
<keyword evidence="2" id="KW-1185">Reference proteome</keyword>
<organism evidence="1 2">
    <name type="scientific">Brevundimonas nasdae</name>
    <dbReference type="NCBI Taxonomy" id="172043"/>
    <lineage>
        <taxon>Bacteria</taxon>
        <taxon>Pseudomonadati</taxon>
        <taxon>Pseudomonadota</taxon>
        <taxon>Alphaproteobacteria</taxon>
        <taxon>Caulobacterales</taxon>
        <taxon>Caulobacteraceae</taxon>
        <taxon>Brevundimonas</taxon>
    </lineage>
</organism>
<name>A0ACD4VQH3_9CAUL</name>
<evidence type="ECO:0000313" key="2">
    <source>
        <dbReference type="Proteomes" id="UP001302493"/>
    </source>
</evidence>
<dbReference type="EMBL" id="CP119180">
    <property type="protein sequence ID" value="WOB78390.1"/>
    <property type="molecule type" value="Genomic_DNA"/>
</dbReference>